<reference evidence="1 2" key="1">
    <citation type="submission" date="2020-08" db="EMBL/GenBank/DDBJ databases">
        <title>Genomic Encyclopedia of Type Strains, Phase III (KMG-III): the genomes of soil and plant-associated and newly described type strains.</title>
        <authorList>
            <person name="Whitman W."/>
        </authorList>
    </citation>
    <scope>NUCLEOTIDE SEQUENCE [LARGE SCALE GENOMIC DNA]</scope>
    <source>
        <strain evidence="1 2">CECT 8234</strain>
    </source>
</reference>
<comment type="caution">
    <text evidence="1">The sequence shown here is derived from an EMBL/GenBank/DDBJ whole genome shotgun (WGS) entry which is preliminary data.</text>
</comment>
<protein>
    <submittedName>
        <fullName evidence="1">Uncharacterized protein</fullName>
    </submittedName>
</protein>
<organism evidence="1 2">
    <name type="scientific">Paenibacillus endophyticus</name>
    <dbReference type="NCBI Taxonomy" id="1294268"/>
    <lineage>
        <taxon>Bacteria</taxon>
        <taxon>Bacillati</taxon>
        <taxon>Bacillota</taxon>
        <taxon>Bacilli</taxon>
        <taxon>Bacillales</taxon>
        <taxon>Paenibacillaceae</taxon>
        <taxon>Paenibacillus</taxon>
    </lineage>
</organism>
<dbReference type="EMBL" id="JACHXW010000019">
    <property type="protein sequence ID" value="MBB3154870.1"/>
    <property type="molecule type" value="Genomic_DNA"/>
</dbReference>
<dbReference type="AlphaFoldDB" id="A0A7W5GCI9"/>
<proteinExistence type="predicted"/>
<dbReference type="Proteomes" id="UP000518605">
    <property type="component" value="Unassembled WGS sequence"/>
</dbReference>
<keyword evidence="2" id="KW-1185">Reference proteome</keyword>
<evidence type="ECO:0000313" key="1">
    <source>
        <dbReference type="EMBL" id="MBB3154870.1"/>
    </source>
</evidence>
<dbReference type="RefSeq" id="WP_183569022.1">
    <property type="nucleotide sequence ID" value="NZ_CBCSLB010000019.1"/>
</dbReference>
<evidence type="ECO:0000313" key="2">
    <source>
        <dbReference type="Proteomes" id="UP000518605"/>
    </source>
</evidence>
<sequence>MIPFEKAWPYDIIMGDLYVSSCPFCSAENVLLPVKPAEIPDIQGGMKRLLVFPCCRNKVTIIDADRDYLLTDRVLR</sequence>
<gene>
    <name evidence="1" type="ORF">FHS16_004952</name>
</gene>
<name>A0A7W5GCI9_9BACL</name>
<accession>A0A7W5GCI9</accession>